<dbReference type="FunFam" id="1.10.510.10:FF:000391">
    <property type="entry name" value="Hormonally up-regulated neu tumor-associated kinase"/>
    <property type="match status" value="1"/>
</dbReference>
<feature type="compositionally biased region" description="Basic and acidic residues" evidence="10">
    <location>
        <begin position="484"/>
        <end position="494"/>
    </location>
</feature>
<feature type="compositionally biased region" description="Polar residues" evidence="10">
    <location>
        <begin position="507"/>
        <end position="523"/>
    </location>
</feature>
<dbReference type="EMBL" id="UYJE01008498">
    <property type="protein sequence ID" value="VDI64364.1"/>
    <property type="molecule type" value="Genomic_DNA"/>
</dbReference>
<dbReference type="AlphaFoldDB" id="A0A8B6GID3"/>
<keyword evidence="5 12" id="KW-0418">Kinase</keyword>
<dbReference type="GO" id="GO:0035556">
    <property type="term" value="P:intracellular signal transduction"/>
    <property type="evidence" value="ECO:0007669"/>
    <property type="project" value="TreeGrafter"/>
</dbReference>
<dbReference type="Pfam" id="PF00069">
    <property type="entry name" value="Pkinase"/>
    <property type="match status" value="1"/>
</dbReference>
<dbReference type="PROSITE" id="PS50011">
    <property type="entry name" value="PROTEIN_KINASE_DOM"/>
    <property type="match status" value="1"/>
</dbReference>
<evidence type="ECO:0000313" key="12">
    <source>
        <dbReference type="EMBL" id="VDI64364.1"/>
    </source>
</evidence>
<dbReference type="GO" id="GO:0005524">
    <property type="term" value="F:ATP binding"/>
    <property type="evidence" value="ECO:0007669"/>
    <property type="project" value="UniProtKB-UniRule"/>
</dbReference>
<evidence type="ECO:0000256" key="6">
    <source>
        <dbReference type="ARBA" id="ARBA00022840"/>
    </source>
</evidence>
<dbReference type="PROSITE" id="PS00108">
    <property type="entry name" value="PROTEIN_KINASE_ST"/>
    <property type="match status" value="1"/>
</dbReference>
<keyword evidence="2" id="KW-0723">Serine/threonine-protein kinase</keyword>
<evidence type="ECO:0000256" key="10">
    <source>
        <dbReference type="SAM" id="MobiDB-lite"/>
    </source>
</evidence>
<dbReference type="OrthoDB" id="193931at2759"/>
<dbReference type="GO" id="GO:0004674">
    <property type="term" value="F:protein serine/threonine kinase activity"/>
    <property type="evidence" value="ECO:0007669"/>
    <property type="project" value="UniProtKB-KW"/>
</dbReference>
<dbReference type="SMART" id="SM00220">
    <property type="entry name" value="S_TKc"/>
    <property type="match status" value="1"/>
</dbReference>
<dbReference type="EC" id="2.7.11.1" evidence="1"/>
<evidence type="ECO:0000259" key="11">
    <source>
        <dbReference type="PROSITE" id="PS50011"/>
    </source>
</evidence>
<dbReference type="InterPro" id="IPR000719">
    <property type="entry name" value="Prot_kinase_dom"/>
</dbReference>
<dbReference type="PANTHER" id="PTHR24346:SF79">
    <property type="entry name" value="PROTEIN KINASE DOMAIN-CONTAINING PROTEIN"/>
    <property type="match status" value="1"/>
</dbReference>
<feature type="compositionally biased region" description="Basic and acidic residues" evidence="10">
    <location>
        <begin position="559"/>
        <end position="569"/>
    </location>
</feature>
<feature type="region of interest" description="Disordered" evidence="10">
    <location>
        <begin position="666"/>
        <end position="705"/>
    </location>
</feature>
<organism evidence="12 13">
    <name type="scientific">Mytilus galloprovincialis</name>
    <name type="common">Mediterranean mussel</name>
    <dbReference type="NCBI Taxonomy" id="29158"/>
    <lineage>
        <taxon>Eukaryota</taxon>
        <taxon>Metazoa</taxon>
        <taxon>Spiralia</taxon>
        <taxon>Lophotrochozoa</taxon>
        <taxon>Mollusca</taxon>
        <taxon>Bivalvia</taxon>
        <taxon>Autobranchia</taxon>
        <taxon>Pteriomorphia</taxon>
        <taxon>Mytilida</taxon>
        <taxon>Mytiloidea</taxon>
        <taxon>Mytilidae</taxon>
        <taxon>Mytilinae</taxon>
        <taxon>Mytilus</taxon>
    </lineage>
</organism>
<dbReference type="PANTHER" id="PTHR24346">
    <property type="entry name" value="MAP/MICROTUBULE AFFINITY-REGULATING KINASE"/>
    <property type="match status" value="1"/>
</dbReference>
<evidence type="ECO:0000256" key="9">
    <source>
        <dbReference type="PROSITE-ProRule" id="PRU10141"/>
    </source>
</evidence>
<evidence type="ECO:0000256" key="8">
    <source>
        <dbReference type="ARBA" id="ARBA00048679"/>
    </source>
</evidence>
<feature type="binding site" evidence="9">
    <location>
        <position position="67"/>
    </location>
    <ligand>
        <name>ATP</name>
        <dbReference type="ChEBI" id="CHEBI:30616"/>
    </ligand>
</feature>
<keyword evidence="3 12" id="KW-0808">Transferase</keyword>
<dbReference type="GO" id="GO:0005737">
    <property type="term" value="C:cytoplasm"/>
    <property type="evidence" value="ECO:0007669"/>
    <property type="project" value="TreeGrafter"/>
</dbReference>
<evidence type="ECO:0000256" key="3">
    <source>
        <dbReference type="ARBA" id="ARBA00022679"/>
    </source>
</evidence>
<evidence type="ECO:0000256" key="5">
    <source>
        <dbReference type="ARBA" id="ARBA00022777"/>
    </source>
</evidence>
<dbReference type="InterPro" id="IPR008271">
    <property type="entry name" value="Ser/Thr_kinase_AS"/>
</dbReference>
<feature type="compositionally biased region" description="Basic and acidic residues" evidence="10">
    <location>
        <begin position="463"/>
        <end position="475"/>
    </location>
</feature>
<keyword evidence="4 9" id="KW-0547">Nucleotide-binding</keyword>
<proteinExistence type="predicted"/>
<accession>A0A8B6GID3</accession>
<keyword evidence="13" id="KW-1185">Reference proteome</keyword>
<comment type="catalytic activity">
    <reaction evidence="8">
        <text>L-seryl-[protein] + ATP = O-phospho-L-seryl-[protein] + ADP + H(+)</text>
        <dbReference type="Rhea" id="RHEA:17989"/>
        <dbReference type="Rhea" id="RHEA-COMP:9863"/>
        <dbReference type="Rhea" id="RHEA-COMP:11604"/>
        <dbReference type="ChEBI" id="CHEBI:15378"/>
        <dbReference type="ChEBI" id="CHEBI:29999"/>
        <dbReference type="ChEBI" id="CHEBI:30616"/>
        <dbReference type="ChEBI" id="CHEBI:83421"/>
        <dbReference type="ChEBI" id="CHEBI:456216"/>
        <dbReference type="EC" id="2.7.11.1"/>
    </reaction>
</comment>
<dbReference type="Gene3D" id="1.10.510.10">
    <property type="entry name" value="Transferase(Phosphotransferase) domain 1"/>
    <property type="match status" value="1"/>
</dbReference>
<evidence type="ECO:0000256" key="1">
    <source>
        <dbReference type="ARBA" id="ARBA00012513"/>
    </source>
</evidence>
<feature type="compositionally biased region" description="Polar residues" evidence="10">
    <location>
        <begin position="692"/>
        <end position="705"/>
    </location>
</feature>
<dbReference type="Proteomes" id="UP000596742">
    <property type="component" value="Unassembled WGS sequence"/>
</dbReference>
<protein>
    <recommendedName>
        <fullName evidence="1">non-specific serine/threonine protein kinase</fullName>
        <ecNumber evidence="1">2.7.11.1</ecNumber>
    </recommendedName>
</protein>
<gene>
    <name evidence="12" type="ORF">MGAL_10B020349</name>
</gene>
<evidence type="ECO:0000256" key="7">
    <source>
        <dbReference type="ARBA" id="ARBA00047899"/>
    </source>
</evidence>
<feature type="region of interest" description="Disordered" evidence="10">
    <location>
        <begin position="462"/>
        <end position="569"/>
    </location>
</feature>
<comment type="caution">
    <text evidence="12">The sequence shown here is derived from an EMBL/GenBank/DDBJ whole genome shotgun (WGS) entry which is preliminary data.</text>
</comment>
<feature type="domain" description="Protein kinase" evidence="11">
    <location>
        <begin position="38"/>
        <end position="302"/>
    </location>
</feature>
<evidence type="ECO:0000256" key="2">
    <source>
        <dbReference type="ARBA" id="ARBA00022527"/>
    </source>
</evidence>
<feature type="compositionally biased region" description="Low complexity" evidence="10">
    <location>
        <begin position="682"/>
        <end position="691"/>
    </location>
</feature>
<evidence type="ECO:0000256" key="4">
    <source>
        <dbReference type="ARBA" id="ARBA00022741"/>
    </source>
</evidence>
<dbReference type="InterPro" id="IPR011009">
    <property type="entry name" value="Kinase-like_dom_sf"/>
</dbReference>
<dbReference type="FunFam" id="3.30.200.20:FF:000003">
    <property type="entry name" value="Non-specific serine/threonine protein kinase"/>
    <property type="match status" value="1"/>
</dbReference>
<dbReference type="SUPFAM" id="SSF56112">
    <property type="entry name" value="Protein kinase-like (PK-like)"/>
    <property type="match status" value="1"/>
</dbReference>
<evidence type="ECO:0000313" key="13">
    <source>
        <dbReference type="Proteomes" id="UP000596742"/>
    </source>
</evidence>
<dbReference type="PROSITE" id="PS00107">
    <property type="entry name" value="PROTEIN_KINASE_ATP"/>
    <property type="match status" value="1"/>
</dbReference>
<sequence length="725" mass="82104">MTIITDMIDSAGFLPRKVTEVPRDVILSFQHSKKVGNYLLGKSIGEGSFAKVKEAMHILTGEKVAVKIIDKRKAKEDSYVRKNLRREGKILQMVRHPNVVQLLEIMETENSYYLVMEYCKGGDLMDYICQRKKLEEREAKRFIRQVISALDYLHRMGILHRDLKVENLLLDENRDIKIIDFGLSNKIKVVTTKDGVRAQEHLVTQCGSPAYAAPELLGRKKYGPQVDVWSIGVNMFAMLTGNLPFTVQPFNIKVLHNKMIAGQMNPVPDTISRDCRDLIRKLLTPDPDKRITLTEAMKHPWIAEGKTKPLERSVFPNRRKSDELDETILKHMSEIQGFRLGEVIRFVTGNLPSPALSMYHTLDQRLKRYYADMRVRGKMSALESYSNRAGQAFQTYQVRKHRSVPASPIPTAPIMKENKEEKKQTVHTDGVLSNIEKDLTIVEIDENANHINIRVCDPVRAGKGKENEQEGKENQQKPNIDTTGEIKDQTEKKVLMPKLAQKCTVLDRNTPNNGATISRSSSPVKERCESPTKSRRGSLTKPILSPRKVNPKAQTDLGLSKDKTNKNDNCRTYSAQAGFKRFQRISVDGSRNTQYDLNGRFIRKTEVKIVNNKKKIDLIYSTTSDNSSDNSSKLSCHSPTLSERFNSPIVEQTKMFLRAKLNNGNIKTGISKDQSKDDNSIEEISPISSPSKQMSSRATTRTDLSSFAKDGHIALPCITPVHRNS</sequence>
<name>A0A8B6GID3_MYTGA</name>
<keyword evidence="6 9" id="KW-0067">ATP-binding</keyword>
<comment type="catalytic activity">
    <reaction evidence="7">
        <text>L-threonyl-[protein] + ATP = O-phospho-L-threonyl-[protein] + ADP + H(+)</text>
        <dbReference type="Rhea" id="RHEA:46608"/>
        <dbReference type="Rhea" id="RHEA-COMP:11060"/>
        <dbReference type="Rhea" id="RHEA-COMP:11605"/>
        <dbReference type="ChEBI" id="CHEBI:15378"/>
        <dbReference type="ChEBI" id="CHEBI:30013"/>
        <dbReference type="ChEBI" id="CHEBI:30616"/>
        <dbReference type="ChEBI" id="CHEBI:61977"/>
        <dbReference type="ChEBI" id="CHEBI:456216"/>
        <dbReference type="EC" id="2.7.11.1"/>
    </reaction>
</comment>
<dbReference type="InterPro" id="IPR017441">
    <property type="entry name" value="Protein_kinase_ATP_BS"/>
</dbReference>
<reference evidence="12" key="1">
    <citation type="submission" date="2018-11" db="EMBL/GenBank/DDBJ databases">
        <authorList>
            <person name="Alioto T."/>
            <person name="Alioto T."/>
        </authorList>
    </citation>
    <scope>NUCLEOTIDE SEQUENCE</scope>
</reference>